<proteinExistence type="predicted"/>
<protein>
    <submittedName>
        <fullName evidence="1">Uncharacterized protein</fullName>
    </submittedName>
</protein>
<gene>
    <name evidence="1" type="ORF">BDV27DRAFT_132567</name>
</gene>
<evidence type="ECO:0000313" key="1">
    <source>
        <dbReference type="EMBL" id="KAE8361721.1"/>
    </source>
</evidence>
<name>A0A5N6ZVT8_9EURO</name>
<dbReference type="RefSeq" id="XP_031924802.1">
    <property type="nucleotide sequence ID" value="XM_032067909.1"/>
</dbReference>
<dbReference type="Proteomes" id="UP000326268">
    <property type="component" value="Unassembled WGS sequence"/>
</dbReference>
<evidence type="ECO:0000313" key="2">
    <source>
        <dbReference type="Proteomes" id="UP000326268"/>
    </source>
</evidence>
<dbReference type="GeneID" id="43652355"/>
<dbReference type="EMBL" id="ML737725">
    <property type="protein sequence ID" value="KAE8361721.1"/>
    <property type="molecule type" value="Genomic_DNA"/>
</dbReference>
<accession>A0A5N6ZVT8</accession>
<keyword evidence="2" id="KW-1185">Reference proteome</keyword>
<reference evidence="1 2" key="1">
    <citation type="submission" date="2019-04" db="EMBL/GenBank/DDBJ databases">
        <title>Friends and foes A comparative genomics studyof 23 Aspergillus species from section Flavi.</title>
        <authorList>
            <consortium name="DOE Joint Genome Institute"/>
            <person name="Kjaerbolling I."/>
            <person name="Vesth T."/>
            <person name="Frisvad J.C."/>
            <person name="Nybo J.L."/>
            <person name="Theobald S."/>
            <person name="Kildgaard S."/>
            <person name="Isbrandt T."/>
            <person name="Kuo A."/>
            <person name="Sato A."/>
            <person name="Lyhne E.K."/>
            <person name="Kogle M.E."/>
            <person name="Wiebenga A."/>
            <person name="Kun R.S."/>
            <person name="Lubbers R.J."/>
            <person name="Makela M.R."/>
            <person name="Barry K."/>
            <person name="Chovatia M."/>
            <person name="Clum A."/>
            <person name="Daum C."/>
            <person name="Haridas S."/>
            <person name="He G."/>
            <person name="LaButti K."/>
            <person name="Lipzen A."/>
            <person name="Mondo S."/>
            <person name="Riley R."/>
            <person name="Salamov A."/>
            <person name="Simmons B.A."/>
            <person name="Magnuson J.K."/>
            <person name="Henrissat B."/>
            <person name="Mortensen U.H."/>
            <person name="Larsen T.O."/>
            <person name="Devries R.P."/>
            <person name="Grigoriev I.V."/>
            <person name="Machida M."/>
            <person name="Baker S.E."/>
            <person name="Andersen M.R."/>
        </authorList>
    </citation>
    <scope>NUCLEOTIDE SEQUENCE [LARGE SCALE GENOMIC DNA]</scope>
    <source>
        <strain evidence="1 2">CBS 763.97</strain>
    </source>
</reference>
<sequence>MTFGRTATGICGQPVHIGLYLGVIGKGQGASSIKLQCSVIQLLPRQLAGKQKRHRRKHKGINHEVRISQPHARLTAAIFEINQSSDRPSNAWLKSPSCYCACETKDNSSLSFTQTIHFSYRGISIIQDRVMKQFIRPCNGVTMIDFISM</sequence>
<dbReference type="AlphaFoldDB" id="A0A5N6ZVT8"/>
<organism evidence="1 2">
    <name type="scientific">Aspergillus caelatus</name>
    <dbReference type="NCBI Taxonomy" id="61420"/>
    <lineage>
        <taxon>Eukaryota</taxon>
        <taxon>Fungi</taxon>
        <taxon>Dikarya</taxon>
        <taxon>Ascomycota</taxon>
        <taxon>Pezizomycotina</taxon>
        <taxon>Eurotiomycetes</taxon>
        <taxon>Eurotiomycetidae</taxon>
        <taxon>Eurotiales</taxon>
        <taxon>Aspergillaceae</taxon>
        <taxon>Aspergillus</taxon>
        <taxon>Aspergillus subgen. Circumdati</taxon>
    </lineage>
</organism>